<gene>
    <name evidence="3" type="ORF">I302_105568</name>
</gene>
<proteinExistence type="predicted"/>
<dbReference type="InterPro" id="IPR051807">
    <property type="entry name" value="Sec-metab_biosynth-assoc"/>
</dbReference>
<feature type="region of interest" description="Disordered" evidence="1">
    <location>
        <begin position="49"/>
        <end position="72"/>
    </location>
</feature>
<sequence>MPLYICFCPDAQGAFDKRGEARADHLAMGQKDRADGKTVFGRVFIDDSVSHHEDRSPPTAVDHDHLSPGTKGSTMIYRYHTIEQAWDRLRADPYWLKGVWDKEKATIHELAPSSTDETMKLI</sequence>
<accession>A0AAJ8KA14</accession>
<evidence type="ECO:0000313" key="3">
    <source>
        <dbReference type="EMBL" id="WVW83547.1"/>
    </source>
</evidence>
<dbReference type="Gene3D" id="3.30.70.1060">
    <property type="entry name" value="Dimeric alpha+beta barrel"/>
    <property type="match status" value="1"/>
</dbReference>
<dbReference type="Pfam" id="PF03795">
    <property type="entry name" value="YCII"/>
    <property type="match status" value="1"/>
</dbReference>
<evidence type="ECO:0000313" key="4">
    <source>
        <dbReference type="Proteomes" id="UP000092730"/>
    </source>
</evidence>
<dbReference type="KEGG" id="kbi:30213250"/>
<protein>
    <recommendedName>
        <fullName evidence="2">YCII-related domain-containing protein</fullName>
    </recommendedName>
</protein>
<dbReference type="Proteomes" id="UP000092730">
    <property type="component" value="Chromosome 3"/>
</dbReference>
<dbReference type="RefSeq" id="XP_065726181.1">
    <property type="nucleotide sequence ID" value="XM_065870109.1"/>
</dbReference>
<dbReference type="GeneID" id="30213250"/>
<dbReference type="EMBL" id="CP144543">
    <property type="protein sequence ID" value="WVW83547.1"/>
    <property type="molecule type" value="Genomic_DNA"/>
</dbReference>
<dbReference type="PANTHER" id="PTHR33606:SF3">
    <property type="entry name" value="PROTEIN YCII"/>
    <property type="match status" value="1"/>
</dbReference>
<dbReference type="SUPFAM" id="SSF54909">
    <property type="entry name" value="Dimeric alpha+beta barrel"/>
    <property type="match status" value="1"/>
</dbReference>
<organism evidence="3 4">
    <name type="scientific">Kwoniella bestiolae CBS 10118</name>
    <dbReference type="NCBI Taxonomy" id="1296100"/>
    <lineage>
        <taxon>Eukaryota</taxon>
        <taxon>Fungi</taxon>
        <taxon>Dikarya</taxon>
        <taxon>Basidiomycota</taxon>
        <taxon>Agaricomycotina</taxon>
        <taxon>Tremellomycetes</taxon>
        <taxon>Tremellales</taxon>
        <taxon>Cryptococcaceae</taxon>
        <taxon>Kwoniella</taxon>
    </lineage>
</organism>
<name>A0AAJ8KA14_9TREE</name>
<dbReference type="InterPro" id="IPR005545">
    <property type="entry name" value="YCII"/>
</dbReference>
<dbReference type="PANTHER" id="PTHR33606">
    <property type="entry name" value="PROTEIN YCII"/>
    <property type="match status" value="1"/>
</dbReference>
<feature type="compositionally biased region" description="Basic and acidic residues" evidence="1">
    <location>
        <begin position="49"/>
        <end position="66"/>
    </location>
</feature>
<dbReference type="AlphaFoldDB" id="A0AAJ8KA14"/>
<dbReference type="InterPro" id="IPR011008">
    <property type="entry name" value="Dimeric_a/b-barrel"/>
</dbReference>
<evidence type="ECO:0000256" key="1">
    <source>
        <dbReference type="SAM" id="MobiDB-lite"/>
    </source>
</evidence>
<feature type="domain" description="YCII-related" evidence="2">
    <location>
        <begin position="3"/>
        <end position="101"/>
    </location>
</feature>
<reference evidence="3" key="2">
    <citation type="submission" date="2024-02" db="EMBL/GenBank/DDBJ databases">
        <title>Comparative genomics of Cryptococcus and Kwoniella reveals pathogenesis evolution and contrasting modes of karyotype evolution via chromosome fusion or intercentromeric recombination.</title>
        <authorList>
            <person name="Coelho M.A."/>
            <person name="David-Palma M."/>
            <person name="Shea T."/>
            <person name="Bowers K."/>
            <person name="McGinley-Smith S."/>
            <person name="Mohammad A.W."/>
            <person name="Gnirke A."/>
            <person name="Yurkov A.M."/>
            <person name="Nowrousian M."/>
            <person name="Sun S."/>
            <person name="Cuomo C.A."/>
            <person name="Heitman J."/>
        </authorList>
    </citation>
    <scope>NUCLEOTIDE SEQUENCE</scope>
    <source>
        <strain evidence="3">CBS 10118</strain>
    </source>
</reference>
<reference evidence="3" key="1">
    <citation type="submission" date="2013-07" db="EMBL/GenBank/DDBJ databases">
        <authorList>
            <consortium name="The Broad Institute Genome Sequencing Platform"/>
            <person name="Cuomo C."/>
            <person name="Litvintseva A."/>
            <person name="Chen Y."/>
            <person name="Heitman J."/>
            <person name="Sun S."/>
            <person name="Springer D."/>
            <person name="Dromer F."/>
            <person name="Young S.K."/>
            <person name="Zeng Q."/>
            <person name="Gargeya S."/>
            <person name="Fitzgerald M."/>
            <person name="Abouelleil A."/>
            <person name="Alvarado L."/>
            <person name="Berlin A.M."/>
            <person name="Chapman S.B."/>
            <person name="Dewar J."/>
            <person name="Goldberg J."/>
            <person name="Griggs A."/>
            <person name="Gujja S."/>
            <person name="Hansen M."/>
            <person name="Howarth C."/>
            <person name="Imamovic A."/>
            <person name="Larimer J."/>
            <person name="McCowan C."/>
            <person name="Murphy C."/>
            <person name="Pearson M."/>
            <person name="Priest M."/>
            <person name="Roberts A."/>
            <person name="Saif S."/>
            <person name="Shea T."/>
            <person name="Sykes S."/>
            <person name="Wortman J."/>
            <person name="Nusbaum C."/>
            <person name="Birren B."/>
        </authorList>
    </citation>
    <scope>NUCLEOTIDE SEQUENCE</scope>
    <source>
        <strain evidence="3">CBS 10118</strain>
    </source>
</reference>
<keyword evidence="4" id="KW-1185">Reference proteome</keyword>
<evidence type="ECO:0000259" key="2">
    <source>
        <dbReference type="Pfam" id="PF03795"/>
    </source>
</evidence>